<protein>
    <submittedName>
        <fullName evidence="1">Uncharacterized protein</fullName>
    </submittedName>
</protein>
<evidence type="ECO:0000313" key="2">
    <source>
        <dbReference type="Proteomes" id="UP001571476"/>
    </source>
</evidence>
<dbReference type="Proteomes" id="UP001571476">
    <property type="component" value="Unassembled WGS sequence"/>
</dbReference>
<keyword evidence="2" id="KW-1185">Reference proteome</keyword>
<reference evidence="1 2" key="1">
    <citation type="submission" date="2024-08" db="EMBL/GenBank/DDBJ databases">
        <title>Genome sequence of Streptomyces aureus CACIA-1.46HGO.</title>
        <authorList>
            <person name="Evangelista-Martinez Z."/>
        </authorList>
    </citation>
    <scope>NUCLEOTIDE SEQUENCE [LARGE SCALE GENOMIC DNA]</scope>
    <source>
        <strain evidence="1 2">CACIA-1.46HGO</strain>
    </source>
</reference>
<evidence type="ECO:0000313" key="1">
    <source>
        <dbReference type="EMBL" id="MFA3838631.1"/>
    </source>
</evidence>
<comment type="caution">
    <text evidence="1">The sequence shown here is derived from an EMBL/GenBank/DDBJ whole genome shotgun (WGS) entry which is preliminary data.</text>
</comment>
<organism evidence="1 2">
    <name type="scientific">Streptomyces aureus</name>
    <dbReference type="NCBI Taxonomy" id="193461"/>
    <lineage>
        <taxon>Bacteria</taxon>
        <taxon>Bacillati</taxon>
        <taxon>Actinomycetota</taxon>
        <taxon>Actinomycetes</taxon>
        <taxon>Kitasatosporales</taxon>
        <taxon>Streptomycetaceae</taxon>
        <taxon>Streptomyces</taxon>
    </lineage>
</organism>
<proteinExistence type="predicted"/>
<dbReference type="EMBL" id="JBGOSP010000010">
    <property type="protein sequence ID" value="MFA3838631.1"/>
    <property type="molecule type" value="Genomic_DNA"/>
</dbReference>
<dbReference type="RefSeq" id="WP_372563723.1">
    <property type="nucleotide sequence ID" value="NZ_JBGOSP010000010.1"/>
</dbReference>
<gene>
    <name evidence="1" type="ORF">ACEG43_21045</name>
</gene>
<accession>A0ABV4SKA5</accession>
<sequence>MSEQPTPDHPNALSADVVDLIAAVAEALDIPLPATNDADERTYHRLLERRASTVSIALAALLKLRIAGLGDDAEWIRTRVAELPVTYAVFVPVQERGAG</sequence>
<name>A0ABV4SKA5_9ACTN</name>